<dbReference type="STRING" id="323259.Mhun_2990"/>
<dbReference type="InParanoid" id="Q2FS23"/>
<dbReference type="Pfam" id="PF02541">
    <property type="entry name" value="Ppx-GppA"/>
    <property type="match status" value="1"/>
</dbReference>
<dbReference type="GO" id="GO:0006357">
    <property type="term" value="P:regulation of transcription by RNA polymerase II"/>
    <property type="evidence" value="ECO:0007669"/>
    <property type="project" value="TreeGrafter"/>
</dbReference>
<dbReference type="Proteomes" id="UP000001941">
    <property type="component" value="Chromosome"/>
</dbReference>
<keyword evidence="5" id="KW-1185">Reference proteome</keyword>
<dbReference type="EnsemblBacteria" id="ABD42677">
    <property type="protein sequence ID" value="ABD42677"/>
    <property type="gene ID" value="Mhun_2990"/>
</dbReference>
<accession>Q2FS23</accession>
<gene>
    <name evidence="4" type="ordered locus">Mhun_2990</name>
</gene>
<dbReference type="PANTHER" id="PTHR30005">
    <property type="entry name" value="EXOPOLYPHOSPHATASE"/>
    <property type="match status" value="1"/>
</dbReference>
<dbReference type="Pfam" id="PF21447">
    <property type="entry name" value="Ppx-GppA_III"/>
    <property type="match status" value="1"/>
</dbReference>
<dbReference type="InterPro" id="IPR050273">
    <property type="entry name" value="GppA/Ppx_hydrolase"/>
</dbReference>
<dbReference type="OrthoDB" id="10802at2157"/>
<dbReference type="InterPro" id="IPR048950">
    <property type="entry name" value="Ppx_GppA_C"/>
</dbReference>
<reference evidence="5" key="1">
    <citation type="journal article" date="2016" name="Stand. Genomic Sci.">
        <title>Complete genome sequence of Methanospirillum hungatei type strain JF1.</title>
        <authorList>
            <person name="Gunsalus R.P."/>
            <person name="Cook L.E."/>
            <person name="Crable B."/>
            <person name="Rohlin L."/>
            <person name="McDonald E."/>
            <person name="Mouttaki H."/>
            <person name="Sieber J.R."/>
            <person name="Poweleit N."/>
            <person name="Zhou H."/>
            <person name="Lapidus A.L."/>
            <person name="Daligault H.E."/>
            <person name="Land M."/>
            <person name="Gilna P."/>
            <person name="Ivanova N."/>
            <person name="Kyrpides N."/>
            <person name="Culley D.E."/>
            <person name="McInerney M.J."/>
        </authorList>
    </citation>
    <scope>NUCLEOTIDE SEQUENCE [LARGE SCALE GENOMIC DNA]</scope>
    <source>
        <strain evidence="5">ATCC 27890 / DSM 864 / NBRC 100397 / JF-1</strain>
    </source>
</reference>
<dbReference type="SUPFAM" id="SSF53067">
    <property type="entry name" value="Actin-like ATPase domain"/>
    <property type="match status" value="2"/>
</dbReference>
<dbReference type="AlphaFoldDB" id="Q2FS23"/>
<evidence type="ECO:0000259" key="3">
    <source>
        <dbReference type="Pfam" id="PF21447"/>
    </source>
</evidence>
<dbReference type="CDD" id="cd24006">
    <property type="entry name" value="ASKHA_NBD_PPX_GppA"/>
    <property type="match status" value="1"/>
</dbReference>
<dbReference type="InterPro" id="IPR043129">
    <property type="entry name" value="ATPase_NBD"/>
</dbReference>
<dbReference type="PIRSF" id="PIRSF001267">
    <property type="entry name" value="Pyrophosphatase_GppA_Ppx"/>
    <property type="match status" value="1"/>
</dbReference>
<feature type="domain" description="Ppx/GppA phosphatase N-terminal" evidence="2">
    <location>
        <begin position="26"/>
        <end position="312"/>
    </location>
</feature>
<dbReference type="InterPro" id="IPR003695">
    <property type="entry name" value="Ppx_GppA_N"/>
</dbReference>
<organism evidence="4 5">
    <name type="scientific">Methanospirillum hungatei JF-1 (strain ATCC 27890 / DSM 864 / NBRC 100397 / JF-1)</name>
    <dbReference type="NCBI Taxonomy" id="323259"/>
    <lineage>
        <taxon>Archaea</taxon>
        <taxon>Methanobacteriati</taxon>
        <taxon>Methanobacteriota</taxon>
        <taxon>Stenosarchaea group</taxon>
        <taxon>Methanomicrobia</taxon>
        <taxon>Methanomicrobiales</taxon>
        <taxon>Methanospirillaceae</taxon>
        <taxon>Methanospirillum</taxon>
    </lineage>
</organism>
<dbReference type="GO" id="GO:0016787">
    <property type="term" value="F:hydrolase activity"/>
    <property type="evidence" value="ECO:0007669"/>
    <property type="project" value="UniProtKB-KW"/>
</dbReference>
<feature type="domain" description="Ppx/GppA phosphatase C-terminal" evidence="3">
    <location>
        <begin position="326"/>
        <end position="483"/>
    </location>
</feature>
<dbReference type="PANTHER" id="PTHR30005:SF0">
    <property type="entry name" value="RETROGRADE REGULATION PROTEIN 2"/>
    <property type="match status" value="1"/>
</dbReference>
<dbReference type="GeneID" id="3922905"/>
<keyword evidence="1" id="KW-0378">Hydrolase</keyword>
<dbReference type="SUPFAM" id="SSF109604">
    <property type="entry name" value="HD-domain/PDEase-like"/>
    <property type="match status" value="1"/>
</dbReference>
<dbReference type="RefSeq" id="WP_011449930.1">
    <property type="nucleotide sequence ID" value="NC_007796.1"/>
</dbReference>
<dbReference type="Gene3D" id="3.30.420.150">
    <property type="entry name" value="Exopolyphosphatase. Domain 2"/>
    <property type="match status" value="1"/>
</dbReference>
<protein>
    <submittedName>
        <fullName evidence="4">Ppx/GppA phosphatase</fullName>
    </submittedName>
</protein>
<proteinExistence type="predicted"/>
<dbReference type="EMBL" id="CP000254">
    <property type="protein sequence ID" value="ABD42677.1"/>
    <property type="molecule type" value="Genomic_DNA"/>
</dbReference>
<dbReference type="HOGENOM" id="CLU_025908_4_2_2"/>
<dbReference type="eggNOG" id="arCOG05138">
    <property type="taxonomic scope" value="Archaea"/>
</dbReference>
<dbReference type="Gene3D" id="3.30.420.40">
    <property type="match status" value="1"/>
</dbReference>
<dbReference type="Gene3D" id="1.10.3210.10">
    <property type="entry name" value="Hypothetical protein af1432"/>
    <property type="match status" value="1"/>
</dbReference>
<evidence type="ECO:0000256" key="1">
    <source>
        <dbReference type="ARBA" id="ARBA00022801"/>
    </source>
</evidence>
<evidence type="ECO:0000313" key="4">
    <source>
        <dbReference type="EMBL" id="ABD42677.1"/>
    </source>
</evidence>
<sequence>MHLNTPRIIGFIDLGTNSVRLLVVRLNQNGSYTLVTQQKEVIRLGEGEFTDNRLTDAAMQRATGVIVRLIELAKSRGAEEFVAVATSATREASNGEELCNRIEDLTGVQIHIISGAEEARLIWLGVSSGIDLKGETALFIDIGGGSTEIIVGDQHEPFFLRSLKLGAIRTTGMFVQAEKDGRVSQHMLFSLRRRIEHEIVHIARHINTWNITRAIGSSGTILSLETVAASHKPCVSSHIPGFISIEELDILIRYLSNLPLHMRKEVPGLNSDRADIIIAGAVILHEIVKVSGLKGVYTSSRSLRDGLLVDYITRIPGFPHAEPVSIRERSVRHLGRLCHIDEPHASHIVKLSLQLYHSGIRAGLFPSYDEAEELLSHAAYLHDVGQFISFSNHHQHSFYLITQVPLLGFNQHEVLMIGLIARYHRKKLPRQRDNPFQELDRTDRRIVRVLSLLLRIAENLDRSHDRRIEKAEFIRKKDRVVLSVSCISDCSLEIWAVESEKDSFFRTFRTKLQIDTHRG</sequence>
<dbReference type="InterPro" id="IPR030673">
    <property type="entry name" value="PyroPPase_GppA_Ppx"/>
</dbReference>
<name>Q2FS23_METHJ</name>
<dbReference type="SMR" id="Q2FS23"/>
<evidence type="ECO:0000259" key="2">
    <source>
        <dbReference type="Pfam" id="PF02541"/>
    </source>
</evidence>
<evidence type="ECO:0000313" key="5">
    <source>
        <dbReference type="Proteomes" id="UP000001941"/>
    </source>
</evidence>
<dbReference type="KEGG" id="mhu:Mhun_2990"/>